<evidence type="ECO:0000256" key="1">
    <source>
        <dbReference type="ARBA" id="ARBA00004141"/>
    </source>
</evidence>
<feature type="binding site" evidence="6">
    <location>
        <position position="330"/>
    </location>
    <ligand>
        <name>Na(+)</name>
        <dbReference type="ChEBI" id="CHEBI:29101"/>
        <label>1</label>
    </ligand>
</feature>
<evidence type="ECO:0000313" key="12">
    <source>
        <dbReference type="Proteomes" id="UP000694559"/>
    </source>
</evidence>
<dbReference type="PANTHER" id="PTHR11616:SF96">
    <property type="entry name" value="SODIUM- AND CHLORIDE-DEPENDENT CREATINE TRANSPORTER 1"/>
    <property type="match status" value="1"/>
</dbReference>
<feature type="transmembrane region" description="Helical" evidence="10">
    <location>
        <begin position="535"/>
        <end position="556"/>
    </location>
</feature>
<name>A0A8C6X7X3_NAJNA</name>
<keyword evidence="4 10" id="KW-1133">Transmembrane helix</keyword>
<sequence>MAKGASSESGGGGGGGGGIYSVSVEPQDKKTGPPAAAMCQGASVGSKGEAVDSCKPTLALPPRERETWTRQMDFIMSCVGFAVGLGNVWRFPYLCYKNGGGVFLIPYTLIALLGGIPIFFLEISLGQFMKAGSITVWNIAPLFKGLGFASMVIVFYCNTYYIMVLAWGFYYLVKSFTATLPWATCGNPWNSPECVEIFRHEDCANGSASSNLTCDELSDKRSPVIEFWENKVLNISKGLEYPGAINWEVTLCLLSCWVLVYFCVWKGVKSAGKIVYFTATFPYVVLIILFIRGVMLPGAQDGIIYYLKPDWSKLASPQVWIDAGTQIFFSYAIGLGALTALGSYNRFNNNCYKDAIILALINSGTSFFSGFVVFSILGFMAAEQGVDISKVAESGPGLAFIAYPRAVTLMPVAPLWAALFFFMLLLLGLDSQFVGVEGFITGILDFFPSTHAFRFQREITVAIFCVICFFIELSMVTEGGMYVFQLFDYYSASGTTLLWQAFWECVVIAWIYGADRFMDDIACMIGYRPFPWMKWCWMVVTPLICLGIFLFNIAYYKPLIYNNSYVYPWWGEAIGWGFALSSMLCVPLFALYKFIRAKGTLAEVRLPPPHYKEQKGNNSREQSLLLPPSGCHLYQIYEWEH</sequence>
<dbReference type="PANTHER" id="PTHR11616">
    <property type="entry name" value="SODIUM/CHLORIDE DEPENDENT TRANSPORTER"/>
    <property type="match status" value="1"/>
</dbReference>
<evidence type="ECO:0000256" key="3">
    <source>
        <dbReference type="ARBA" id="ARBA00022692"/>
    </source>
</evidence>
<reference evidence="11" key="2">
    <citation type="submission" date="2025-09" db="UniProtKB">
        <authorList>
            <consortium name="Ensembl"/>
        </authorList>
    </citation>
    <scope>IDENTIFICATION</scope>
</reference>
<keyword evidence="5 10" id="KW-0472">Membrane</keyword>
<feature type="transmembrane region" description="Helical" evidence="10">
    <location>
        <begin position="319"/>
        <end position="344"/>
    </location>
</feature>
<feature type="compositionally biased region" description="Gly residues" evidence="9">
    <location>
        <begin position="9"/>
        <end position="19"/>
    </location>
</feature>
<accession>A0A8C6X7X3</accession>
<feature type="binding site" evidence="6">
    <location>
        <position position="83"/>
    </location>
    <ligand>
        <name>Na(+)</name>
        <dbReference type="ChEBI" id="CHEBI:29101"/>
        <label>1</label>
    </ligand>
</feature>
<comment type="subcellular location">
    <subcellularLocation>
        <location evidence="1">Membrane</location>
        <topology evidence="1">Multi-pass membrane protein</topology>
    </subcellularLocation>
</comment>
<keyword evidence="6" id="KW-0915">Sodium</keyword>
<dbReference type="PROSITE" id="PS00610">
    <property type="entry name" value="NA_NEUROTRAN_SYMP_1"/>
    <property type="match status" value="1"/>
</dbReference>
<feature type="region of interest" description="Disordered" evidence="9">
    <location>
        <begin position="1"/>
        <end position="36"/>
    </location>
</feature>
<comment type="similarity">
    <text evidence="8">Belongs to the sodium:neurotransmitter symporter (SNF) (TC 2.A.22) family.</text>
</comment>
<feature type="binding site" evidence="6">
    <location>
        <position position="431"/>
    </location>
    <ligand>
        <name>Na(+)</name>
        <dbReference type="ChEBI" id="CHEBI:29101"/>
        <label>1</label>
    </ligand>
</feature>
<feature type="transmembrane region" description="Helical" evidence="10">
    <location>
        <begin position="104"/>
        <end position="125"/>
    </location>
</feature>
<feature type="binding site" evidence="6">
    <location>
        <position position="80"/>
    </location>
    <ligand>
        <name>Na(+)</name>
        <dbReference type="ChEBI" id="CHEBI:29101"/>
        <label>1</label>
    </ligand>
</feature>
<evidence type="ECO:0000256" key="7">
    <source>
        <dbReference type="PIRSR" id="PIRSR600175-2"/>
    </source>
</evidence>
<feature type="disulfide bond" evidence="7">
    <location>
        <begin position="185"/>
        <end position="194"/>
    </location>
</feature>
<dbReference type="PRINTS" id="PR00176">
    <property type="entry name" value="NANEUSMPORT"/>
</dbReference>
<feature type="transmembrane region" description="Helical" evidence="10">
    <location>
        <begin position="497"/>
        <end position="514"/>
    </location>
</feature>
<feature type="transmembrane region" description="Helical" evidence="10">
    <location>
        <begin position="276"/>
        <end position="299"/>
    </location>
</feature>
<dbReference type="SUPFAM" id="SSF161070">
    <property type="entry name" value="SNF-like"/>
    <property type="match status" value="1"/>
</dbReference>
<feature type="binding site" evidence="6">
    <location>
        <position position="430"/>
    </location>
    <ligand>
        <name>Na(+)</name>
        <dbReference type="ChEBI" id="CHEBI:29101"/>
        <label>1</label>
    </ligand>
</feature>
<evidence type="ECO:0000256" key="4">
    <source>
        <dbReference type="ARBA" id="ARBA00022989"/>
    </source>
</evidence>
<dbReference type="InterPro" id="IPR037272">
    <property type="entry name" value="SNS_sf"/>
</dbReference>
<keyword evidence="6" id="KW-0479">Metal-binding</keyword>
<dbReference type="GO" id="GO:0046872">
    <property type="term" value="F:metal ion binding"/>
    <property type="evidence" value="ECO:0007669"/>
    <property type="project" value="UniProtKB-KW"/>
</dbReference>
<protein>
    <recommendedName>
        <fullName evidence="8">Transporter</fullName>
    </recommendedName>
</protein>
<feature type="transmembrane region" description="Helical" evidence="10">
    <location>
        <begin position="356"/>
        <end position="382"/>
    </location>
</feature>
<reference evidence="11" key="1">
    <citation type="submission" date="2025-08" db="UniProtKB">
        <authorList>
            <consortium name="Ensembl"/>
        </authorList>
    </citation>
    <scope>IDENTIFICATION</scope>
</reference>
<dbReference type="Pfam" id="PF00209">
    <property type="entry name" value="SNF"/>
    <property type="match status" value="1"/>
</dbReference>
<feature type="binding site" evidence="6">
    <location>
        <position position="82"/>
    </location>
    <ligand>
        <name>Na(+)</name>
        <dbReference type="ChEBI" id="CHEBI:29101"/>
        <label>1</label>
    </ligand>
</feature>
<feature type="transmembrane region" description="Helical" evidence="10">
    <location>
        <begin position="402"/>
        <end position="427"/>
    </location>
</feature>
<feature type="binding site" evidence="6">
    <location>
        <position position="362"/>
    </location>
    <ligand>
        <name>Na(+)</name>
        <dbReference type="ChEBI" id="CHEBI:29101"/>
        <label>1</label>
    </ligand>
</feature>
<feature type="transmembrane region" description="Helical" evidence="10">
    <location>
        <begin position="146"/>
        <end position="172"/>
    </location>
</feature>
<dbReference type="Proteomes" id="UP000694559">
    <property type="component" value="Unplaced"/>
</dbReference>
<feature type="transmembrane region" description="Helical" evidence="10">
    <location>
        <begin position="576"/>
        <end position="595"/>
    </location>
</feature>
<dbReference type="GO" id="GO:0005886">
    <property type="term" value="C:plasma membrane"/>
    <property type="evidence" value="ECO:0007669"/>
    <property type="project" value="TreeGrafter"/>
</dbReference>
<feature type="binding site" evidence="6">
    <location>
        <position position="427"/>
    </location>
    <ligand>
        <name>Na(+)</name>
        <dbReference type="ChEBI" id="CHEBI:29101"/>
        <label>1</label>
    </ligand>
</feature>
<feature type="transmembrane region" description="Helical" evidence="10">
    <location>
        <begin position="74"/>
        <end position="92"/>
    </location>
</feature>
<evidence type="ECO:0000256" key="8">
    <source>
        <dbReference type="RuleBase" id="RU003732"/>
    </source>
</evidence>
<evidence type="ECO:0000256" key="2">
    <source>
        <dbReference type="ARBA" id="ARBA00022448"/>
    </source>
</evidence>
<dbReference type="PROSITE" id="PS00754">
    <property type="entry name" value="NA_NEUROTRAN_SYMP_2"/>
    <property type="match status" value="1"/>
</dbReference>
<feature type="transmembrane region" description="Helical" evidence="10">
    <location>
        <begin position="459"/>
        <end position="477"/>
    </location>
</feature>
<evidence type="ECO:0000313" key="11">
    <source>
        <dbReference type="Ensembl" id="ENSNNAP00000010233.1"/>
    </source>
</evidence>
<feature type="transmembrane region" description="Helical" evidence="10">
    <location>
        <begin position="244"/>
        <end position="264"/>
    </location>
</feature>
<dbReference type="AlphaFoldDB" id="A0A8C6X7X3"/>
<dbReference type="PROSITE" id="PS50267">
    <property type="entry name" value="NA_NEUROTRAN_SYMP_3"/>
    <property type="match status" value="1"/>
</dbReference>
<keyword evidence="12" id="KW-1185">Reference proteome</keyword>
<evidence type="ECO:0000256" key="10">
    <source>
        <dbReference type="SAM" id="Phobius"/>
    </source>
</evidence>
<keyword evidence="2 8" id="KW-0813">Transport</keyword>
<dbReference type="GeneTree" id="ENSGT00940000155869"/>
<proteinExistence type="inferred from homology"/>
<evidence type="ECO:0000256" key="5">
    <source>
        <dbReference type="ARBA" id="ARBA00023136"/>
    </source>
</evidence>
<evidence type="ECO:0000256" key="6">
    <source>
        <dbReference type="PIRSR" id="PIRSR600175-1"/>
    </source>
</evidence>
<feature type="binding site" evidence="6">
    <location>
        <position position="87"/>
    </location>
    <ligand>
        <name>Na(+)</name>
        <dbReference type="ChEBI" id="CHEBI:29101"/>
        <label>1</label>
    </ligand>
</feature>
<dbReference type="InterPro" id="IPR000175">
    <property type="entry name" value="Na/ntran_symport"/>
</dbReference>
<evidence type="ECO:0000256" key="9">
    <source>
        <dbReference type="SAM" id="MobiDB-lite"/>
    </source>
</evidence>
<keyword evidence="7" id="KW-1015">Disulfide bond</keyword>
<keyword evidence="3 8" id="KW-0812">Transmembrane</keyword>
<dbReference type="Ensembl" id="ENSNNAT00000010711.1">
    <property type="protein sequence ID" value="ENSNNAP00000010233.1"/>
    <property type="gene ID" value="ENSNNAG00000004889.1"/>
</dbReference>
<organism evidence="11 12">
    <name type="scientific">Naja naja</name>
    <name type="common">Indian cobra</name>
    <dbReference type="NCBI Taxonomy" id="35670"/>
    <lineage>
        <taxon>Eukaryota</taxon>
        <taxon>Metazoa</taxon>
        <taxon>Chordata</taxon>
        <taxon>Craniata</taxon>
        <taxon>Vertebrata</taxon>
        <taxon>Euteleostomi</taxon>
        <taxon>Lepidosauria</taxon>
        <taxon>Squamata</taxon>
        <taxon>Bifurcata</taxon>
        <taxon>Unidentata</taxon>
        <taxon>Episquamata</taxon>
        <taxon>Toxicofera</taxon>
        <taxon>Serpentes</taxon>
        <taxon>Colubroidea</taxon>
        <taxon>Elapidae</taxon>
        <taxon>Elapinae</taxon>
        <taxon>Naja</taxon>
    </lineage>
</organism>
<dbReference type="GO" id="GO:0005332">
    <property type="term" value="F:gamma-aminobutyric acid:sodium:chloride symporter activity"/>
    <property type="evidence" value="ECO:0007669"/>
    <property type="project" value="TreeGrafter"/>
</dbReference>
<keyword evidence="8" id="KW-0769">Symport</keyword>